<feature type="domain" description="EF-hand" evidence="7">
    <location>
        <begin position="7"/>
        <end position="42"/>
    </location>
</feature>
<dbReference type="InterPro" id="IPR011992">
    <property type="entry name" value="EF-hand-dom_pair"/>
</dbReference>
<accession>A0A9E7YV02</accession>
<dbReference type="GO" id="GO:0005509">
    <property type="term" value="F:calcium ion binding"/>
    <property type="evidence" value="ECO:0007669"/>
    <property type="project" value="InterPro"/>
</dbReference>
<keyword evidence="4" id="KW-0518">Myosin</keyword>
<keyword evidence="3" id="KW-0677">Repeat</keyword>
<protein>
    <recommendedName>
        <fullName evidence="2">Myosin light chain alkali</fullName>
    </recommendedName>
</protein>
<name>A0A9E7YV02_LOCMI</name>
<evidence type="ECO:0000256" key="3">
    <source>
        <dbReference type="ARBA" id="ARBA00022737"/>
    </source>
</evidence>
<keyword evidence="6" id="KW-0514">Muscle protein</keyword>
<evidence type="ECO:0000256" key="1">
    <source>
        <dbReference type="ARBA" id="ARBA00011445"/>
    </source>
</evidence>
<evidence type="ECO:0000256" key="2">
    <source>
        <dbReference type="ARBA" id="ARBA00019148"/>
    </source>
</evidence>
<dbReference type="InterPro" id="IPR050230">
    <property type="entry name" value="CALM/Myosin/TropC-like"/>
</dbReference>
<dbReference type="InterPro" id="IPR002048">
    <property type="entry name" value="EF_hand_dom"/>
</dbReference>
<dbReference type="PANTHER" id="PTHR23048">
    <property type="entry name" value="MYOSIN LIGHT CHAIN 1, 3"/>
    <property type="match status" value="1"/>
</dbReference>
<evidence type="ECO:0000259" key="7">
    <source>
        <dbReference type="PROSITE" id="PS50222"/>
    </source>
</evidence>
<dbReference type="PROSITE" id="PS50222">
    <property type="entry name" value="EF_HAND_2"/>
    <property type="match status" value="1"/>
</dbReference>
<dbReference type="EMBL" id="OP485613">
    <property type="protein sequence ID" value="UZF12967.1"/>
    <property type="molecule type" value="mRNA"/>
</dbReference>
<sequence>MTDLSARDIERANFAFSVYDFDGSGTVDAIYLGDLLRALNLNPTLAIVEKMGGTKKKNEKKLKIEDFLPIYSQVKKEKEVGCYEDFLECLKLYDKAEDGKMLAAELSHTLLSLGERLTDDECESILKECLDPEDEDGFVPYAPFLKRLIAGPPEEKPAEEAK</sequence>
<comment type="subunit">
    <text evidence="1">Myosin is a hexamer of 2 heavy chains and 4 light chains.</text>
</comment>
<dbReference type="Gene3D" id="1.10.238.10">
    <property type="entry name" value="EF-hand"/>
    <property type="match status" value="2"/>
</dbReference>
<keyword evidence="5" id="KW-0505">Motor protein</keyword>
<organism evidence="8">
    <name type="scientific">Locusta migratoria</name>
    <name type="common">Migratory locust</name>
    <dbReference type="NCBI Taxonomy" id="7004"/>
    <lineage>
        <taxon>Eukaryota</taxon>
        <taxon>Metazoa</taxon>
        <taxon>Ecdysozoa</taxon>
        <taxon>Arthropoda</taxon>
        <taxon>Hexapoda</taxon>
        <taxon>Insecta</taxon>
        <taxon>Pterygota</taxon>
        <taxon>Neoptera</taxon>
        <taxon>Polyneoptera</taxon>
        <taxon>Orthoptera</taxon>
        <taxon>Caelifera</taxon>
        <taxon>Acrididea</taxon>
        <taxon>Acridomorpha</taxon>
        <taxon>Acridoidea</taxon>
        <taxon>Acrididae</taxon>
        <taxon>Oedipodinae</taxon>
        <taxon>Locusta</taxon>
    </lineage>
</organism>
<dbReference type="SUPFAM" id="SSF47473">
    <property type="entry name" value="EF-hand"/>
    <property type="match status" value="1"/>
</dbReference>
<evidence type="ECO:0000256" key="4">
    <source>
        <dbReference type="ARBA" id="ARBA00023123"/>
    </source>
</evidence>
<evidence type="ECO:0000256" key="6">
    <source>
        <dbReference type="ARBA" id="ARBA00023179"/>
    </source>
</evidence>
<dbReference type="FunFam" id="1.10.238.10:FF:000001">
    <property type="entry name" value="Calmodulin 1"/>
    <property type="match status" value="1"/>
</dbReference>
<dbReference type="AlphaFoldDB" id="A0A9E7YV02"/>
<dbReference type="GO" id="GO:0005859">
    <property type="term" value="C:muscle myosin complex"/>
    <property type="evidence" value="ECO:0007669"/>
    <property type="project" value="TreeGrafter"/>
</dbReference>
<dbReference type="PANTHER" id="PTHR23048:SF33">
    <property type="entry name" value="MYOSIN LIGHT CHAIN ALKALI"/>
    <property type="match status" value="1"/>
</dbReference>
<reference evidence="8" key="1">
    <citation type="journal article" date="2022" name="Biochem. Biophys. Res. Commun.">
        <title>Insect Sf9 cells are suitable for functional expression of insect, but not vertebrate, striated muscle myosin.</title>
        <authorList>
            <person name="Liu C."/>
            <person name="Hao J."/>
            <person name="Yao L.L."/>
            <person name="Wei M."/>
            <person name="Chen W."/>
            <person name="Yang Q."/>
            <person name="Li X.D."/>
        </authorList>
    </citation>
    <scope>NUCLEOTIDE SEQUENCE</scope>
    <source>
        <tissue evidence="8">Striated muscle</tissue>
    </source>
</reference>
<evidence type="ECO:0000313" key="8">
    <source>
        <dbReference type="EMBL" id="UZF12967.1"/>
    </source>
</evidence>
<evidence type="ECO:0000256" key="5">
    <source>
        <dbReference type="ARBA" id="ARBA00023175"/>
    </source>
</evidence>
<proteinExistence type="evidence at transcript level"/>